<dbReference type="Pfam" id="PF13188">
    <property type="entry name" value="PAS_8"/>
    <property type="match status" value="1"/>
</dbReference>
<evidence type="ECO:0000313" key="2">
    <source>
        <dbReference type="EMBL" id="SEJ44864.1"/>
    </source>
</evidence>
<dbReference type="Pfam" id="PF12860">
    <property type="entry name" value="PAS_7"/>
    <property type="match status" value="1"/>
</dbReference>
<accession>A0A975W9V3</accession>
<dbReference type="RefSeq" id="WP_074836468.1">
    <property type="nucleotide sequence ID" value="NZ_FNYY01000006.1"/>
</dbReference>
<reference evidence="2 3" key="1">
    <citation type="submission" date="2016-10" db="EMBL/GenBank/DDBJ databases">
        <authorList>
            <person name="Varghese N."/>
            <person name="Submissions S."/>
        </authorList>
    </citation>
    <scope>NUCLEOTIDE SEQUENCE [LARGE SCALE GENOMIC DNA]</scope>
    <source>
        <strain evidence="2 3">FF3</strain>
    </source>
</reference>
<evidence type="ECO:0000259" key="1">
    <source>
        <dbReference type="SMART" id="SM00091"/>
    </source>
</evidence>
<dbReference type="SMART" id="SM00091">
    <property type="entry name" value="PAS"/>
    <property type="match status" value="2"/>
</dbReference>
<comment type="caution">
    <text evidence="2">The sequence shown here is derived from an EMBL/GenBank/DDBJ whole genome shotgun (WGS) entry which is preliminary data.</text>
</comment>
<dbReference type="InterPro" id="IPR000014">
    <property type="entry name" value="PAS"/>
</dbReference>
<evidence type="ECO:0000313" key="3">
    <source>
        <dbReference type="Proteomes" id="UP000182932"/>
    </source>
</evidence>
<feature type="domain" description="PAS" evidence="1">
    <location>
        <begin position="152"/>
        <end position="220"/>
    </location>
</feature>
<protein>
    <submittedName>
        <fullName evidence="2">PAS domain-containing protein</fullName>
    </submittedName>
</protein>
<feature type="domain" description="PAS" evidence="1">
    <location>
        <begin position="259"/>
        <end position="326"/>
    </location>
</feature>
<dbReference type="AlphaFoldDB" id="A0A975W9V3"/>
<sequence length="516" mass="56728">MPVDLTIPEITVLLFGSLLGTLLTAVALRRAGPVSLNTPADDRTCFVFCDTELVDATGPASVLAQQAGSDAGDHWQDLRAVFRARFGDLPDRPGDVFAAMAERRRTYAALAQDDGGRLVFSRVGDRVHVSLLDNAPEEFDRQISFDRANELRFLRNAVAEAPTPIWLVDDAGRVSWHNHAYSRLAAQAGATQPGDEPLFALPEDGPPEAPLRVPLQPGEGAATNWFAVTSRKTPGGLLSYASNIDAVVHAEQAQRNFVQTLSKTFAHLSTGLAIFDRNQRLALFNPALLDLTSMPVDFLTAKPSLAAFFDYLREHQIMPEPKNYASWRDKIGALIAAARDGRYSKTWNLPSGLTYRITGKPHPDGAIAFLFEDISAEISLTRRFRAELETSHAVLDRQEKALAVFSQLGILTFSNEAFRQMWRFDPDSSFAETTVPDVLRIWQSECVACPAWEGLQGFVTSFGERVPRRAEVLHQQQGRLVFCAEPLSGGATLVSFTRPSLSPDAPETSDRLPVGR</sequence>
<name>A0A975W9V3_9RHOB</name>
<dbReference type="InterPro" id="IPR035965">
    <property type="entry name" value="PAS-like_dom_sf"/>
</dbReference>
<dbReference type="SUPFAM" id="SSF55785">
    <property type="entry name" value="PYP-like sensor domain (PAS domain)"/>
    <property type="match status" value="1"/>
</dbReference>
<organism evidence="2 3">
    <name type="scientific">Marinovum algicola</name>
    <dbReference type="NCBI Taxonomy" id="42444"/>
    <lineage>
        <taxon>Bacteria</taxon>
        <taxon>Pseudomonadati</taxon>
        <taxon>Pseudomonadota</taxon>
        <taxon>Alphaproteobacteria</taxon>
        <taxon>Rhodobacterales</taxon>
        <taxon>Roseobacteraceae</taxon>
        <taxon>Marinovum</taxon>
    </lineage>
</organism>
<gene>
    <name evidence="2" type="ORF">SAMN04487940_1069</name>
</gene>
<dbReference type="EMBL" id="FNYY01000006">
    <property type="protein sequence ID" value="SEJ44864.1"/>
    <property type="molecule type" value="Genomic_DNA"/>
</dbReference>
<dbReference type="Proteomes" id="UP000182932">
    <property type="component" value="Unassembled WGS sequence"/>
</dbReference>
<keyword evidence="3" id="KW-1185">Reference proteome</keyword>
<dbReference type="GeneID" id="80818266"/>
<proteinExistence type="predicted"/>